<accession>A0A433NRE2</accession>
<keyword evidence="1" id="KW-0472">Membrane</keyword>
<comment type="caution">
    <text evidence="2">The sequence shown here is derived from an EMBL/GenBank/DDBJ whole genome shotgun (WGS) entry which is preliminary data.</text>
</comment>
<feature type="transmembrane region" description="Helical" evidence="1">
    <location>
        <begin position="6"/>
        <end position="25"/>
    </location>
</feature>
<dbReference type="EMBL" id="RSCJ01000001">
    <property type="protein sequence ID" value="RUR86729.1"/>
    <property type="molecule type" value="Genomic_DNA"/>
</dbReference>
<organism evidence="2 3">
    <name type="scientific">Chlorogloeopsis fritschii PCC 6912</name>
    <dbReference type="NCBI Taxonomy" id="211165"/>
    <lineage>
        <taxon>Bacteria</taxon>
        <taxon>Bacillati</taxon>
        <taxon>Cyanobacteriota</taxon>
        <taxon>Cyanophyceae</taxon>
        <taxon>Nostocales</taxon>
        <taxon>Chlorogloeopsidaceae</taxon>
        <taxon>Chlorogloeopsis</taxon>
    </lineage>
</organism>
<gene>
    <name evidence="2" type="ORF">PCC6912_01720</name>
</gene>
<dbReference type="Proteomes" id="UP000268857">
    <property type="component" value="Unassembled WGS sequence"/>
</dbReference>
<reference evidence="2 3" key="1">
    <citation type="journal article" date="2019" name="Genome Biol. Evol.">
        <title>Day and night: Metabolic profiles and evolutionary relationships of six axenic non-marine cyanobacteria.</title>
        <authorList>
            <person name="Will S.E."/>
            <person name="Henke P."/>
            <person name="Boedeker C."/>
            <person name="Huang S."/>
            <person name="Brinkmann H."/>
            <person name="Rohde M."/>
            <person name="Jarek M."/>
            <person name="Friedl T."/>
            <person name="Seufert S."/>
            <person name="Schumacher M."/>
            <person name="Overmann J."/>
            <person name="Neumann-Schaal M."/>
            <person name="Petersen J."/>
        </authorList>
    </citation>
    <scope>NUCLEOTIDE SEQUENCE [LARGE SCALE GENOMIC DNA]</scope>
    <source>
        <strain evidence="2 3">PCC 6912</strain>
    </source>
</reference>
<dbReference type="AlphaFoldDB" id="A0A433NRE2"/>
<evidence type="ECO:0000313" key="3">
    <source>
        <dbReference type="Proteomes" id="UP000268857"/>
    </source>
</evidence>
<sequence length="58" mass="6501">MLKQQIPYLCVIFLGVCAIALFIVAKIKAAIDGLKAYDLFNIVVDLTSYVWLCVVEHN</sequence>
<keyword evidence="1" id="KW-1133">Transmembrane helix</keyword>
<protein>
    <submittedName>
        <fullName evidence="2">Uncharacterized protein</fullName>
    </submittedName>
</protein>
<dbReference type="RefSeq" id="WP_016874354.1">
    <property type="nucleotide sequence ID" value="NZ_AJLN01000116.1"/>
</dbReference>
<name>A0A433NRE2_CHLFR</name>
<proteinExistence type="predicted"/>
<evidence type="ECO:0000256" key="1">
    <source>
        <dbReference type="SAM" id="Phobius"/>
    </source>
</evidence>
<keyword evidence="1" id="KW-0812">Transmembrane</keyword>
<evidence type="ECO:0000313" key="2">
    <source>
        <dbReference type="EMBL" id="RUR86729.1"/>
    </source>
</evidence>
<keyword evidence="3" id="KW-1185">Reference proteome</keyword>